<sequence>MFKYICALSVLLSGYSFSAVNNNDTGLYRDNNYNVLALAGGYNCGVYSLPKNIENIDDYNNVRIGSAVVEITPYSGDNSVMVNVNLDTGVTVTSPRLPVVNKSSTGTIYAVKNEDLFFMYGATESEGIGIFIQDEREGSEKSLRIAGCKYAKE</sequence>
<evidence type="ECO:0000313" key="3">
    <source>
        <dbReference type="Proteomes" id="UP000286908"/>
    </source>
</evidence>
<evidence type="ECO:0008006" key="4">
    <source>
        <dbReference type="Google" id="ProtNLM"/>
    </source>
</evidence>
<reference evidence="2 3" key="1">
    <citation type="submission" date="2017-08" db="EMBL/GenBank/DDBJ databases">
        <title>Draft genome sequence of pheromone producing symbiont Morganella morganii, of the female New Zealand grass grub Costelytra giveni.</title>
        <authorList>
            <person name="Laugraud A."/>
            <person name="Young S.D."/>
            <person name="Hurst M.H."/>
        </authorList>
    </citation>
    <scope>NUCLEOTIDE SEQUENCE [LARGE SCALE GENOMIC DNA]</scope>
    <source>
        <strain evidence="2 3">MMsCG</strain>
    </source>
</reference>
<accession>A0A433ZQ54</accession>
<evidence type="ECO:0000256" key="1">
    <source>
        <dbReference type="SAM" id="SignalP"/>
    </source>
</evidence>
<organism evidence="2 3">
    <name type="scientific">Morganella morganii</name>
    <name type="common">Proteus morganii</name>
    <dbReference type="NCBI Taxonomy" id="582"/>
    <lineage>
        <taxon>Bacteria</taxon>
        <taxon>Pseudomonadati</taxon>
        <taxon>Pseudomonadota</taxon>
        <taxon>Gammaproteobacteria</taxon>
        <taxon>Enterobacterales</taxon>
        <taxon>Morganellaceae</taxon>
        <taxon>Morganella</taxon>
    </lineage>
</organism>
<feature type="signal peptide" evidence="1">
    <location>
        <begin position="1"/>
        <end position="18"/>
    </location>
</feature>
<dbReference type="OrthoDB" id="6456895at2"/>
<keyword evidence="1" id="KW-0732">Signal</keyword>
<dbReference type="EMBL" id="NRQY01000003">
    <property type="protein sequence ID" value="RUT64257.1"/>
    <property type="molecule type" value="Genomic_DNA"/>
</dbReference>
<dbReference type="Proteomes" id="UP000286908">
    <property type="component" value="Unassembled WGS sequence"/>
</dbReference>
<feature type="chain" id="PRO_5019246322" description="Adhesin" evidence="1">
    <location>
        <begin position="19"/>
        <end position="153"/>
    </location>
</feature>
<gene>
    <name evidence="2" type="ORF">CKG00_17990</name>
</gene>
<protein>
    <recommendedName>
        <fullName evidence="4">Adhesin</fullName>
    </recommendedName>
</protein>
<name>A0A433ZQ54_MORMO</name>
<proteinExistence type="predicted"/>
<comment type="caution">
    <text evidence="2">The sequence shown here is derived from an EMBL/GenBank/DDBJ whole genome shotgun (WGS) entry which is preliminary data.</text>
</comment>
<evidence type="ECO:0000313" key="2">
    <source>
        <dbReference type="EMBL" id="RUT64257.1"/>
    </source>
</evidence>
<dbReference type="AlphaFoldDB" id="A0A433ZQ54"/>